<sequence>MRERLKKVDRLVNVQRQLHRNAELQLVSLEHREAELKTAQEELLQAMGDTDALHGLFVDVIAKRVKMLALEEAKTRAAIVDQRAVTVAKALQVKRSEKLFSRVKEDVRQSQEKTDLNAILEAIVGRGSTSLP</sequence>
<evidence type="ECO:0000313" key="2">
    <source>
        <dbReference type="EMBL" id="MXQ11683.1"/>
    </source>
</evidence>
<organism evidence="2 3">
    <name type="scientific">Microvirga makkahensis</name>
    <dbReference type="NCBI Taxonomy" id="1128670"/>
    <lineage>
        <taxon>Bacteria</taxon>
        <taxon>Pseudomonadati</taxon>
        <taxon>Pseudomonadota</taxon>
        <taxon>Alphaproteobacteria</taxon>
        <taxon>Hyphomicrobiales</taxon>
        <taxon>Methylobacteriaceae</taxon>
        <taxon>Microvirga</taxon>
    </lineage>
</organism>
<gene>
    <name evidence="2" type="ORF">GR328_09475</name>
</gene>
<keyword evidence="1" id="KW-0175">Coiled coil</keyword>
<evidence type="ECO:0008006" key="4">
    <source>
        <dbReference type="Google" id="ProtNLM"/>
    </source>
</evidence>
<protein>
    <recommendedName>
        <fullName evidence="4">Flagellar FliJ protein</fullName>
    </recommendedName>
</protein>
<proteinExistence type="predicted"/>
<keyword evidence="3" id="KW-1185">Reference proteome</keyword>
<dbReference type="Proteomes" id="UP000436483">
    <property type="component" value="Unassembled WGS sequence"/>
</dbReference>
<evidence type="ECO:0000313" key="3">
    <source>
        <dbReference type="Proteomes" id="UP000436483"/>
    </source>
</evidence>
<reference evidence="2 3" key="2">
    <citation type="submission" date="2020-01" db="EMBL/GenBank/DDBJ databases">
        <title>Microvirga sp. nov., an arsenate reduction bacterium isolated from Tibet hotspring sediments.</title>
        <authorList>
            <person name="Xian W.-D."/>
            <person name="Li W.-J."/>
        </authorList>
    </citation>
    <scope>NUCLEOTIDE SEQUENCE [LARGE SCALE GENOMIC DNA]</scope>
    <source>
        <strain evidence="2 3">KCTC 23863</strain>
    </source>
</reference>
<evidence type="ECO:0000256" key="1">
    <source>
        <dbReference type="SAM" id="Coils"/>
    </source>
</evidence>
<dbReference type="AlphaFoldDB" id="A0A7X3MRF6"/>
<comment type="caution">
    <text evidence="2">The sequence shown here is derived from an EMBL/GenBank/DDBJ whole genome shotgun (WGS) entry which is preliminary data.</text>
</comment>
<reference evidence="2 3" key="1">
    <citation type="submission" date="2019-12" db="EMBL/GenBank/DDBJ databases">
        <authorList>
            <person name="Yuan C.-G."/>
        </authorList>
    </citation>
    <scope>NUCLEOTIDE SEQUENCE [LARGE SCALE GENOMIC DNA]</scope>
    <source>
        <strain evidence="2 3">KCTC 23863</strain>
    </source>
</reference>
<feature type="coiled-coil region" evidence="1">
    <location>
        <begin position="19"/>
        <end position="49"/>
    </location>
</feature>
<dbReference type="OrthoDB" id="8161456at2"/>
<accession>A0A7X3MRF6</accession>
<name>A0A7X3MRF6_9HYPH</name>
<dbReference type="EMBL" id="WURB01000005">
    <property type="protein sequence ID" value="MXQ11683.1"/>
    <property type="molecule type" value="Genomic_DNA"/>
</dbReference>
<dbReference type="RefSeq" id="WP_160884267.1">
    <property type="nucleotide sequence ID" value="NZ_WURB01000005.1"/>
</dbReference>